<evidence type="ECO:0000313" key="3">
    <source>
        <dbReference type="Proteomes" id="UP000027222"/>
    </source>
</evidence>
<proteinExistence type="predicted"/>
<reference evidence="3" key="1">
    <citation type="journal article" date="2014" name="Proc. Natl. Acad. Sci. U.S.A.">
        <title>Extensive sampling of basidiomycete genomes demonstrates inadequacy of the white-rot/brown-rot paradigm for wood decay fungi.</title>
        <authorList>
            <person name="Riley R."/>
            <person name="Salamov A.A."/>
            <person name="Brown D.W."/>
            <person name="Nagy L.G."/>
            <person name="Floudas D."/>
            <person name="Held B.W."/>
            <person name="Levasseur A."/>
            <person name="Lombard V."/>
            <person name="Morin E."/>
            <person name="Otillar R."/>
            <person name="Lindquist E.A."/>
            <person name="Sun H."/>
            <person name="LaButti K.M."/>
            <person name="Schmutz J."/>
            <person name="Jabbour D."/>
            <person name="Luo H."/>
            <person name="Baker S.E."/>
            <person name="Pisabarro A.G."/>
            <person name="Walton J.D."/>
            <person name="Blanchette R.A."/>
            <person name="Henrissat B."/>
            <person name="Martin F."/>
            <person name="Cullen D."/>
            <person name="Hibbett D.S."/>
            <person name="Grigoriev I.V."/>
        </authorList>
    </citation>
    <scope>NUCLEOTIDE SEQUENCE [LARGE SCALE GENOMIC DNA]</scope>
    <source>
        <strain evidence="3">CBS 339.88</strain>
    </source>
</reference>
<dbReference type="AlphaFoldDB" id="A0A067T069"/>
<evidence type="ECO:0000256" key="1">
    <source>
        <dbReference type="SAM" id="MobiDB-lite"/>
    </source>
</evidence>
<gene>
    <name evidence="2" type="ORF">GALMADRAFT_143239</name>
</gene>
<evidence type="ECO:0000313" key="2">
    <source>
        <dbReference type="EMBL" id="KDR72408.1"/>
    </source>
</evidence>
<accession>A0A067T069</accession>
<sequence length="467" mass="51992">MYTNNPYAQAGWKNPQNVNSINEIPWQKIPVSPPTFGVLPSQHDATTILKFTFTLFNPDICDCLITGPNDLKYFEVSTTGRTTSISKPGGKFATIEWARHPSVEAKGLIAQQPTAQFLRLSADQKYRTMTIGGKTYAWVPHAKGTYLYSTGTNSPEELARISLSSDACKVVLELTSEAFHAGIFEASVSRLFDLIDSLSGFFQDLLLQCQYHLFMDRVLVPDTRPLQTAGLRFFRACKTHDCTHRHWRHNTGLVRKEATSSPTNSPTLELLRGPQKLQAIGPQLNVTNLESSQSKIFTFKHVPGLWGSINNFSPKLRLFLHICFAHLTRPIELAMTRVNSPVPILRPGSLPPVPLAQVQPSQADEYYGSIPEPQPHISFQGIGLSTIPNCMYSLRKEESLIAGTLTALPTYATTKPTFSTFRLQSRHKSAYIQFNQVHLQPGGLKSDDELNPERNTLNVPQSDGANN</sequence>
<protein>
    <submittedName>
        <fullName evidence="2">Uncharacterized protein</fullName>
    </submittedName>
</protein>
<dbReference type="Proteomes" id="UP000027222">
    <property type="component" value="Unassembled WGS sequence"/>
</dbReference>
<name>A0A067T069_GALM3</name>
<dbReference type="STRING" id="685588.A0A067T069"/>
<feature type="region of interest" description="Disordered" evidence="1">
    <location>
        <begin position="442"/>
        <end position="467"/>
    </location>
</feature>
<organism evidence="2 3">
    <name type="scientific">Galerina marginata (strain CBS 339.88)</name>
    <dbReference type="NCBI Taxonomy" id="685588"/>
    <lineage>
        <taxon>Eukaryota</taxon>
        <taxon>Fungi</taxon>
        <taxon>Dikarya</taxon>
        <taxon>Basidiomycota</taxon>
        <taxon>Agaricomycotina</taxon>
        <taxon>Agaricomycetes</taxon>
        <taxon>Agaricomycetidae</taxon>
        <taxon>Agaricales</taxon>
        <taxon>Agaricineae</taxon>
        <taxon>Strophariaceae</taxon>
        <taxon>Galerina</taxon>
    </lineage>
</organism>
<keyword evidence="3" id="KW-1185">Reference proteome</keyword>
<dbReference type="EMBL" id="KL142389">
    <property type="protein sequence ID" value="KDR72408.1"/>
    <property type="molecule type" value="Genomic_DNA"/>
</dbReference>
<dbReference type="OrthoDB" id="3191568at2759"/>
<feature type="compositionally biased region" description="Polar residues" evidence="1">
    <location>
        <begin position="453"/>
        <end position="467"/>
    </location>
</feature>
<dbReference type="HOGENOM" id="CLU_585324_0_0_1"/>